<evidence type="ECO:0000313" key="2">
    <source>
        <dbReference type="Proteomes" id="UP000003586"/>
    </source>
</evidence>
<dbReference type="Gene3D" id="3.30.530.20">
    <property type="match status" value="1"/>
</dbReference>
<dbReference type="CDD" id="cd07820">
    <property type="entry name" value="SRPBCC_3"/>
    <property type="match status" value="1"/>
</dbReference>
<dbReference type="STRING" id="929713.NIASO_17540"/>
<dbReference type="HOGENOM" id="CLU_982924_0_0_10"/>
<dbReference type="RefSeq" id="WP_008587672.1">
    <property type="nucleotide sequence ID" value="NZ_CP007035.1"/>
</dbReference>
<dbReference type="KEGG" id="nso:NIASO_17540"/>
<dbReference type="InterPro" id="IPR023393">
    <property type="entry name" value="START-like_dom_sf"/>
</dbReference>
<protein>
    <submittedName>
        <fullName evidence="1">Cell division protein</fullName>
    </submittedName>
</protein>
<proteinExistence type="predicted"/>
<sequence>MPVIELGTYIKASKEICFDLSRSIDLHTLSTSRTKEQAVAGRTSGLIEFNETVTWRAIHFGVWQKLTSKITAYDRPFHFRDEQLKGAFTFIKHDHFFSDTADGTLMKDVFHFQSPVGVLGRFADAVFMKKYLTRFLKERNQLIKEFAETGRGIAMLEATKNLNFKEQAGVFSFTDEGFVLQEKQISTYHQWATIETIIAYKEDRLTTDEIVLSLVAGRGTQIYITESYPGWDRFLENLQKQFPSIAGNWEINIIQPSFATNLTLLYDRQQRPPEQVVASLNRE</sequence>
<name>W0F096_9BACT</name>
<dbReference type="Proteomes" id="UP000003586">
    <property type="component" value="Chromosome"/>
</dbReference>
<keyword evidence="2" id="KW-1185">Reference proteome</keyword>
<keyword evidence="1" id="KW-0131">Cell cycle</keyword>
<dbReference type="SUPFAM" id="SSF55961">
    <property type="entry name" value="Bet v1-like"/>
    <property type="match status" value="1"/>
</dbReference>
<dbReference type="eggNOG" id="COG4276">
    <property type="taxonomic scope" value="Bacteria"/>
</dbReference>
<dbReference type="EMBL" id="CP007035">
    <property type="protein sequence ID" value="AHF16480.1"/>
    <property type="molecule type" value="Genomic_DNA"/>
</dbReference>
<dbReference type="GO" id="GO:0051301">
    <property type="term" value="P:cell division"/>
    <property type="evidence" value="ECO:0007669"/>
    <property type="project" value="UniProtKB-KW"/>
</dbReference>
<organism evidence="1 2">
    <name type="scientific">Niabella soli DSM 19437</name>
    <dbReference type="NCBI Taxonomy" id="929713"/>
    <lineage>
        <taxon>Bacteria</taxon>
        <taxon>Pseudomonadati</taxon>
        <taxon>Bacteroidota</taxon>
        <taxon>Chitinophagia</taxon>
        <taxon>Chitinophagales</taxon>
        <taxon>Chitinophagaceae</taxon>
        <taxon>Niabella</taxon>
    </lineage>
</organism>
<keyword evidence="1" id="KW-0132">Cell division</keyword>
<reference evidence="1 2" key="1">
    <citation type="submission" date="2013-12" db="EMBL/GenBank/DDBJ databases">
        <authorList>
            <consortium name="DOE Joint Genome Institute"/>
            <person name="Eisen J."/>
            <person name="Huntemann M."/>
            <person name="Han J."/>
            <person name="Chen A."/>
            <person name="Kyrpides N."/>
            <person name="Mavromatis K."/>
            <person name="Markowitz V."/>
            <person name="Palaniappan K."/>
            <person name="Ivanova N."/>
            <person name="Schaumberg A."/>
            <person name="Pati A."/>
            <person name="Liolios K."/>
            <person name="Nordberg H.P."/>
            <person name="Cantor M.N."/>
            <person name="Hua S.X."/>
            <person name="Woyke T."/>
        </authorList>
    </citation>
    <scope>NUCLEOTIDE SEQUENCE [LARGE SCALE GENOMIC DNA]</scope>
    <source>
        <strain evidence="2">DSM 19437</strain>
    </source>
</reference>
<gene>
    <name evidence="1" type="ORF">NIASO_17540</name>
</gene>
<accession>W0F096</accession>
<evidence type="ECO:0000313" key="1">
    <source>
        <dbReference type="EMBL" id="AHF16480.1"/>
    </source>
</evidence>
<dbReference type="AlphaFoldDB" id="W0F096"/>